<accession>A0A090CYQ3</accession>
<evidence type="ECO:0000313" key="4">
    <source>
        <dbReference type="Proteomes" id="UP000031552"/>
    </source>
</evidence>
<dbReference type="Proteomes" id="UP000031552">
    <property type="component" value="Unassembled WGS sequence"/>
</dbReference>
<evidence type="ECO:0000313" key="3">
    <source>
        <dbReference type="EMBL" id="CDR33676.1"/>
    </source>
</evidence>
<dbReference type="RefSeq" id="WP_202593682.1">
    <property type="nucleotide sequence ID" value="NZ_CCEJ010000003.1"/>
</dbReference>
<protein>
    <submittedName>
        <fullName evidence="3">Conserved putative secreted protein</fullName>
    </submittedName>
</protein>
<reference evidence="3" key="1">
    <citation type="submission" date="2013-12" db="EMBL/GenBank/DDBJ databases">
        <authorList>
            <person name="Linke B."/>
        </authorList>
    </citation>
    <scope>NUCLEOTIDE SEQUENCE [LARGE SCALE GENOMIC DNA]</scope>
    <source>
        <strain evidence="3">CRIB-18</strain>
    </source>
</reference>
<evidence type="ECO:0000256" key="2">
    <source>
        <dbReference type="SAM" id="Phobius"/>
    </source>
</evidence>
<keyword evidence="4" id="KW-1185">Reference proteome</keyword>
<keyword evidence="2" id="KW-0812">Transmembrane</keyword>
<proteinExistence type="predicted"/>
<sequence>MRRIPLDNFLQTLGVAFILFLIALALIGISLLLTGKLKIKPGSCGRDPTKNRNNNCGSASHCVLCDRGEETKDEENEENLITPIEDELDEEIENENKEK</sequence>
<dbReference type="STRING" id="1437425.CSEC_0848"/>
<dbReference type="eggNOG" id="ENOG5033ERI">
    <property type="taxonomic scope" value="Bacteria"/>
</dbReference>
<dbReference type="EMBL" id="CCEJ010000003">
    <property type="protein sequence ID" value="CDR33676.1"/>
    <property type="molecule type" value="Genomic_DNA"/>
</dbReference>
<organism evidence="3 4">
    <name type="scientific">Candidatus Criblamydia sequanensis CRIB-18</name>
    <dbReference type="NCBI Taxonomy" id="1437425"/>
    <lineage>
        <taxon>Bacteria</taxon>
        <taxon>Pseudomonadati</taxon>
        <taxon>Chlamydiota</taxon>
        <taxon>Chlamydiia</taxon>
        <taxon>Parachlamydiales</taxon>
        <taxon>Candidatus Criblamydiaceae</taxon>
        <taxon>Candidatus Criblamydia</taxon>
    </lineage>
</organism>
<dbReference type="AlphaFoldDB" id="A0A090CYQ3"/>
<name>A0A090CYQ3_9BACT</name>
<feature type="compositionally biased region" description="Acidic residues" evidence="1">
    <location>
        <begin position="71"/>
        <end position="93"/>
    </location>
</feature>
<feature type="transmembrane region" description="Helical" evidence="2">
    <location>
        <begin position="12"/>
        <end position="33"/>
    </location>
</feature>
<keyword evidence="2" id="KW-1133">Transmembrane helix</keyword>
<reference evidence="3" key="2">
    <citation type="submission" date="2014-09" db="EMBL/GenBank/DDBJ databases">
        <title>Criblamydia sequanensis harbors a mega-plasmid encoding arsenite resistance.</title>
        <authorList>
            <person name="Bertelli C."/>
            <person name="Goesmann A."/>
            <person name="Greub G."/>
        </authorList>
    </citation>
    <scope>NUCLEOTIDE SEQUENCE [LARGE SCALE GENOMIC DNA]</scope>
    <source>
        <strain evidence="3">CRIB-18</strain>
    </source>
</reference>
<keyword evidence="2" id="KW-0472">Membrane</keyword>
<comment type="caution">
    <text evidence="3">The sequence shown here is derived from an EMBL/GenBank/DDBJ whole genome shotgun (WGS) entry which is preliminary data.</text>
</comment>
<feature type="region of interest" description="Disordered" evidence="1">
    <location>
        <begin position="70"/>
        <end position="99"/>
    </location>
</feature>
<gene>
    <name evidence="3" type="ORF">CSEC_0848</name>
</gene>
<evidence type="ECO:0000256" key="1">
    <source>
        <dbReference type="SAM" id="MobiDB-lite"/>
    </source>
</evidence>